<reference evidence="10 11" key="1">
    <citation type="submission" date="2021-01" db="EMBL/GenBank/DDBJ databases">
        <title>Whole genome shotgun sequence of Asanoa iriomotensis NBRC 100142.</title>
        <authorList>
            <person name="Komaki H."/>
            <person name="Tamura T."/>
        </authorList>
    </citation>
    <scope>NUCLEOTIDE SEQUENCE [LARGE SCALE GENOMIC DNA]</scope>
    <source>
        <strain evidence="10 11">NBRC 100142</strain>
    </source>
</reference>
<dbReference type="InterPro" id="IPR001962">
    <property type="entry name" value="Asn_synthase"/>
</dbReference>
<dbReference type="SUPFAM" id="SSF56235">
    <property type="entry name" value="N-terminal nucleophile aminohydrolases (Ntn hydrolases)"/>
    <property type="match status" value="1"/>
</dbReference>
<gene>
    <name evidence="10" type="primary">asnB_1</name>
    <name evidence="10" type="ORF">Air01nite_25030</name>
</gene>
<evidence type="ECO:0000313" key="10">
    <source>
        <dbReference type="EMBL" id="GIF56408.1"/>
    </source>
</evidence>
<evidence type="ECO:0000259" key="9">
    <source>
        <dbReference type="PROSITE" id="PS51278"/>
    </source>
</evidence>
<evidence type="ECO:0000256" key="1">
    <source>
        <dbReference type="ARBA" id="ARBA00005187"/>
    </source>
</evidence>
<evidence type="ECO:0000313" key="11">
    <source>
        <dbReference type="Proteomes" id="UP000624325"/>
    </source>
</evidence>
<dbReference type="EC" id="6.3.5.4" evidence="3"/>
<dbReference type="CDD" id="cd00712">
    <property type="entry name" value="AsnB"/>
    <property type="match status" value="1"/>
</dbReference>
<dbReference type="NCBIfam" id="TIGR01536">
    <property type="entry name" value="asn_synth_AEB"/>
    <property type="match status" value="1"/>
</dbReference>
<evidence type="ECO:0000256" key="8">
    <source>
        <dbReference type="ARBA" id="ARBA00048741"/>
    </source>
</evidence>
<evidence type="ECO:0000256" key="6">
    <source>
        <dbReference type="ARBA" id="ARBA00022888"/>
    </source>
</evidence>
<feature type="domain" description="Glutamine amidotransferase type-2" evidence="9">
    <location>
        <begin position="2"/>
        <end position="212"/>
    </location>
</feature>
<comment type="pathway">
    <text evidence="1">Amino-acid biosynthesis; L-asparagine biosynthesis; L-asparagine from L-aspartate (L-Gln route): step 1/1.</text>
</comment>
<name>A0ABQ4C0U6_9ACTN</name>
<dbReference type="Pfam" id="PF13537">
    <property type="entry name" value="GATase_7"/>
    <property type="match status" value="1"/>
</dbReference>
<dbReference type="RefSeq" id="WP_203702190.1">
    <property type="nucleotide sequence ID" value="NZ_BAAALU010000006.1"/>
</dbReference>
<keyword evidence="7" id="KW-0315">Glutamine amidotransferase</keyword>
<dbReference type="InterPro" id="IPR014729">
    <property type="entry name" value="Rossmann-like_a/b/a_fold"/>
</dbReference>
<evidence type="ECO:0000256" key="5">
    <source>
        <dbReference type="ARBA" id="ARBA00022840"/>
    </source>
</evidence>
<organism evidence="10 11">
    <name type="scientific">Asanoa iriomotensis</name>
    <dbReference type="NCBI Taxonomy" id="234613"/>
    <lineage>
        <taxon>Bacteria</taxon>
        <taxon>Bacillati</taxon>
        <taxon>Actinomycetota</taxon>
        <taxon>Actinomycetes</taxon>
        <taxon>Micromonosporales</taxon>
        <taxon>Micromonosporaceae</taxon>
        <taxon>Asanoa</taxon>
    </lineage>
</organism>
<protein>
    <recommendedName>
        <fullName evidence="3">asparagine synthase (glutamine-hydrolyzing)</fullName>
        <ecNumber evidence="3">6.3.5.4</ecNumber>
    </recommendedName>
</protein>
<keyword evidence="5" id="KW-0067">ATP-binding</keyword>
<evidence type="ECO:0000256" key="4">
    <source>
        <dbReference type="ARBA" id="ARBA00022741"/>
    </source>
</evidence>
<evidence type="ECO:0000256" key="3">
    <source>
        <dbReference type="ARBA" id="ARBA00012737"/>
    </source>
</evidence>
<dbReference type="InterPro" id="IPR029055">
    <property type="entry name" value="Ntn_hydrolases_N"/>
</dbReference>
<dbReference type="InterPro" id="IPR051786">
    <property type="entry name" value="ASN_synthetase/amidase"/>
</dbReference>
<sequence length="607" mass="68162">MCGITGWVDFHRDLRGESETTQAMTDTMACRGPDDEGTWIDVHVAFGHRRLAVIDIEGGRQPMVSPDGRVALTFSGEIYNFRELRTELEGRGHKFRTRSDTEVVLHAYLEWGEHLAERLNGMFALGIWDGHREELVLVRDRVGVKPLYYFPTMDGLLFASEPKAILAHPLADRTVDADGLREIFGGVKNPGASVLRGMPEVVPGHVLRVSRNGIVDRTYWQLTAREHTDDLETTVATVRELLTDIVDRQLISDVPLCTLLSGGLDSSTITALAARAIGERDAVRSFAVDFVDNIEDFQPDVVHPTHDAPYAQEVADLVGADHTHVVLGSAEMTQPAVREAVVRALDWPILIAGSGSMDISLYLLFQAIRQRSTVTLTGEAADELFGGYPWFHFKEYTQTGTLPWTLAHNLGFHSLFGPLLARIDLPGFQREAYRKAVEEVPRLPGETGQEMRMREFTYYFITRFMRTLLDRKDRLSMAVGLEVRVPYCDHRLIEYVYNTPWEMKSTGGREKGLLRSAVTDLLPKSVLERPKTGYPVSKDPAYGRIVREEFCKLLARDDAAVRPLLNPAVVRAVRQDPSSAAMLTGTEVDFALHLNTWIEMYDLKLDI</sequence>
<dbReference type="Gene3D" id="3.40.50.620">
    <property type="entry name" value="HUPs"/>
    <property type="match status" value="1"/>
</dbReference>
<dbReference type="Pfam" id="PF00733">
    <property type="entry name" value="Asn_synthase"/>
    <property type="match status" value="1"/>
</dbReference>
<keyword evidence="6" id="KW-0028">Amino-acid biosynthesis</keyword>
<dbReference type="PANTHER" id="PTHR43284:SF1">
    <property type="entry name" value="ASPARAGINE SYNTHETASE"/>
    <property type="match status" value="1"/>
</dbReference>
<dbReference type="InterPro" id="IPR006426">
    <property type="entry name" value="Asn_synth_AEB"/>
</dbReference>
<dbReference type="Gene3D" id="3.60.20.10">
    <property type="entry name" value="Glutamine Phosphoribosylpyrophosphate, subunit 1, domain 1"/>
    <property type="match status" value="1"/>
</dbReference>
<keyword evidence="6" id="KW-0061">Asparagine biosynthesis</keyword>
<keyword evidence="11" id="KW-1185">Reference proteome</keyword>
<accession>A0ABQ4C0U6</accession>
<dbReference type="SUPFAM" id="SSF52402">
    <property type="entry name" value="Adenine nucleotide alpha hydrolases-like"/>
    <property type="match status" value="1"/>
</dbReference>
<dbReference type="PROSITE" id="PS51278">
    <property type="entry name" value="GATASE_TYPE_2"/>
    <property type="match status" value="1"/>
</dbReference>
<comment type="similarity">
    <text evidence="2">Belongs to the asparagine synthetase family.</text>
</comment>
<dbReference type="InterPro" id="IPR033738">
    <property type="entry name" value="AsnB_N"/>
</dbReference>
<dbReference type="Proteomes" id="UP000624325">
    <property type="component" value="Unassembled WGS sequence"/>
</dbReference>
<comment type="catalytic activity">
    <reaction evidence="8">
        <text>L-aspartate + L-glutamine + ATP + H2O = L-asparagine + L-glutamate + AMP + diphosphate + H(+)</text>
        <dbReference type="Rhea" id="RHEA:12228"/>
        <dbReference type="ChEBI" id="CHEBI:15377"/>
        <dbReference type="ChEBI" id="CHEBI:15378"/>
        <dbReference type="ChEBI" id="CHEBI:29985"/>
        <dbReference type="ChEBI" id="CHEBI:29991"/>
        <dbReference type="ChEBI" id="CHEBI:30616"/>
        <dbReference type="ChEBI" id="CHEBI:33019"/>
        <dbReference type="ChEBI" id="CHEBI:58048"/>
        <dbReference type="ChEBI" id="CHEBI:58359"/>
        <dbReference type="ChEBI" id="CHEBI:456215"/>
        <dbReference type="EC" id="6.3.5.4"/>
    </reaction>
</comment>
<proteinExistence type="inferred from homology"/>
<dbReference type="PANTHER" id="PTHR43284">
    <property type="entry name" value="ASPARAGINE SYNTHETASE (GLUTAMINE-HYDROLYZING)"/>
    <property type="match status" value="1"/>
</dbReference>
<dbReference type="CDD" id="cd01991">
    <property type="entry name" value="Asn_synthase_B_C"/>
    <property type="match status" value="1"/>
</dbReference>
<dbReference type="InterPro" id="IPR017932">
    <property type="entry name" value="GATase_2_dom"/>
</dbReference>
<keyword evidence="4" id="KW-0547">Nucleotide-binding</keyword>
<evidence type="ECO:0000256" key="7">
    <source>
        <dbReference type="ARBA" id="ARBA00022962"/>
    </source>
</evidence>
<dbReference type="PIRSF" id="PIRSF001589">
    <property type="entry name" value="Asn_synthetase_glu-h"/>
    <property type="match status" value="1"/>
</dbReference>
<evidence type="ECO:0000256" key="2">
    <source>
        <dbReference type="ARBA" id="ARBA00005752"/>
    </source>
</evidence>
<dbReference type="EMBL" id="BONC01000014">
    <property type="protein sequence ID" value="GIF56408.1"/>
    <property type="molecule type" value="Genomic_DNA"/>
</dbReference>
<comment type="caution">
    <text evidence="10">The sequence shown here is derived from an EMBL/GenBank/DDBJ whole genome shotgun (WGS) entry which is preliminary data.</text>
</comment>